<dbReference type="EMBL" id="BQXS01003626">
    <property type="protein sequence ID" value="GKT34893.1"/>
    <property type="molecule type" value="Genomic_DNA"/>
</dbReference>
<name>A0ABQ5KQZ5_9EUKA</name>
<evidence type="ECO:0000313" key="3">
    <source>
        <dbReference type="Proteomes" id="UP001057375"/>
    </source>
</evidence>
<evidence type="ECO:0000313" key="2">
    <source>
        <dbReference type="EMBL" id="GKT34893.1"/>
    </source>
</evidence>
<keyword evidence="1" id="KW-1133">Transmembrane helix</keyword>
<accession>A0ABQ5KQZ5</accession>
<protein>
    <submittedName>
        <fullName evidence="2">Uncharacterized protein</fullName>
    </submittedName>
</protein>
<proteinExistence type="predicted"/>
<reference evidence="2" key="1">
    <citation type="submission" date="2022-03" db="EMBL/GenBank/DDBJ databases">
        <title>Draft genome sequence of Aduncisulcus paluster, a free-living microaerophilic Fornicata.</title>
        <authorList>
            <person name="Yuyama I."/>
            <person name="Kume K."/>
            <person name="Tamura T."/>
            <person name="Inagaki Y."/>
            <person name="Hashimoto T."/>
        </authorList>
    </citation>
    <scope>NUCLEOTIDE SEQUENCE</scope>
    <source>
        <strain evidence="2">NY0171</strain>
    </source>
</reference>
<organism evidence="2 3">
    <name type="scientific">Aduncisulcus paluster</name>
    <dbReference type="NCBI Taxonomy" id="2918883"/>
    <lineage>
        <taxon>Eukaryota</taxon>
        <taxon>Metamonada</taxon>
        <taxon>Carpediemonas-like organisms</taxon>
        <taxon>Aduncisulcus</taxon>
    </lineage>
</organism>
<comment type="caution">
    <text evidence="2">The sequence shown here is derived from an EMBL/GenBank/DDBJ whole genome shotgun (WGS) entry which is preliminary data.</text>
</comment>
<keyword evidence="1" id="KW-0812">Transmembrane</keyword>
<keyword evidence="3" id="KW-1185">Reference proteome</keyword>
<dbReference type="Proteomes" id="UP001057375">
    <property type="component" value="Unassembled WGS sequence"/>
</dbReference>
<gene>
    <name evidence="2" type="ORF">ADUPG1_002891</name>
</gene>
<keyword evidence="1" id="KW-0472">Membrane</keyword>
<evidence type="ECO:0000256" key="1">
    <source>
        <dbReference type="SAM" id="Phobius"/>
    </source>
</evidence>
<sequence length="98" mass="11282">MDDYRQRYHKVRDAVVESIRAVHPLIPVRIEQTPEGEVRMRPDIVVDVASPVYIEITITYEDAEHGQLQKVTRDKKAKYGFLSEVIVMAFGHSGIYLP</sequence>
<feature type="non-terminal residue" evidence="2">
    <location>
        <position position="98"/>
    </location>
</feature>
<feature type="transmembrane region" description="Helical" evidence="1">
    <location>
        <begin position="79"/>
        <end position="97"/>
    </location>
</feature>